<evidence type="ECO:0000256" key="3">
    <source>
        <dbReference type="ARBA" id="ARBA00022833"/>
    </source>
</evidence>
<dbReference type="PANTHER" id="PTHR15710">
    <property type="entry name" value="E3 UBIQUITIN-PROTEIN LIGASE PRAJA"/>
    <property type="match status" value="1"/>
</dbReference>
<keyword evidence="1" id="KW-0479">Metal-binding</keyword>
<evidence type="ECO:0000256" key="5">
    <source>
        <dbReference type="SAM" id="MobiDB-lite"/>
    </source>
</evidence>
<evidence type="ECO:0000256" key="4">
    <source>
        <dbReference type="PROSITE-ProRule" id="PRU00175"/>
    </source>
</evidence>
<dbReference type="EMBL" id="KV428004">
    <property type="protein sequence ID" value="KZT44538.1"/>
    <property type="molecule type" value="Genomic_DNA"/>
</dbReference>
<dbReference type="Proteomes" id="UP000076798">
    <property type="component" value="Unassembled WGS sequence"/>
</dbReference>
<feature type="compositionally biased region" description="Polar residues" evidence="5">
    <location>
        <begin position="399"/>
        <end position="412"/>
    </location>
</feature>
<dbReference type="PANTHER" id="PTHR15710:SF243">
    <property type="entry name" value="E3 UBIQUITIN-PROTEIN LIGASE PRAJA-2 ISOFORM X1"/>
    <property type="match status" value="1"/>
</dbReference>
<dbReference type="InterPro" id="IPR001841">
    <property type="entry name" value="Znf_RING"/>
</dbReference>
<feature type="region of interest" description="Disordered" evidence="5">
    <location>
        <begin position="249"/>
        <end position="295"/>
    </location>
</feature>
<feature type="domain" description="RING-type" evidence="6">
    <location>
        <begin position="187"/>
        <end position="240"/>
    </location>
</feature>
<dbReference type="PROSITE" id="PS50089">
    <property type="entry name" value="ZF_RING_2"/>
    <property type="match status" value="1"/>
</dbReference>
<dbReference type="STRING" id="1314776.A0A166JAG5"/>
<dbReference type="GO" id="GO:0005737">
    <property type="term" value="C:cytoplasm"/>
    <property type="evidence" value="ECO:0007669"/>
    <property type="project" value="TreeGrafter"/>
</dbReference>
<keyword evidence="2 4" id="KW-0863">Zinc-finger</keyword>
<keyword evidence="8" id="KW-1185">Reference proteome</keyword>
<gene>
    <name evidence="7" type="ORF">SISSUDRAFT_28857</name>
</gene>
<feature type="compositionally biased region" description="Polar residues" evidence="5">
    <location>
        <begin position="318"/>
        <end position="330"/>
    </location>
</feature>
<accession>A0A166JAG5</accession>
<reference evidence="7 8" key="1">
    <citation type="journal article" date="2016" name="Mol. Biol. Evol.">
        <title>Comparative Genomics of Early-Diverging Mushroom-Forming Fungi Provides Insights into the Origins of Lignocellulose Decay Capabilities.</title>
        <authorList>
            <person name="Nagy L.G."/>
            <person name="Riley R."/>
            <person name="Tritt A."/>
            <person name="Adam C."/>
            <person name="Daum C."/>
            <person name="Floudas D."/>
            <person name="Sun H."/>
            <person name="Yadav J.S."/>
            <person name="Pangilinan J."/>
            <person name="Larsson K.H."/>
            <person name="Matsuura K."/>
            <person name="Barry K."/>
            <person name="Labutti K."/>
            <person name="Kuo R."/>
            <person name="Ohm R.A."/>
            <person name="Bhattacharya S.S."/>
            <person name="Shirouzu T."/>
            <person name="Yoshinaga Y."/>
            <person name="Martin F.M."/>
            <person name="Grigoriev I.V."/>
            <person name="Hibbett D.S."/>
        </authorList>
    </citation>
    <scope>NUCLEOTIDE SEQUENCE [LARGE SCALE GENOMIC DNA]</scope>
    <source>
        <strain evidence="7 8">HHB10207 ss-3</strain>
    </source>
</reference>
<dbReference type="Pfam" id="PF13639">
    <property type="entry name" value="zf-RING_2"/>
    <property type="match status" value="1"/>
</dbReference>
<feature type="compositionally biased region" description="Low complexity" evidence="5">
    <location>
        <begin position="63"/>
        <end position="76"/>
    </location>
</feature>
<dbReference type="SUPFAM" id="SSF57850">
    <property type="entry name" value="RING/U-box"/>
    <property type="match status" value="1"/>
</dbReference>
<protein>
    <recommendedName>
        <fullName evidence="6">RING-type domain-containing protein</fullName>
    </recommendedName>
</protein>
<feature type="compositionally biased region" description="Polar residues" evidence="5">
    <location>
        <begin position="255"/>
        <end position="273"/>
    </location>
</feature>
<feature type="compositionally biased region" description="Polar residues" evidence="5">
    <location>
        <begin position="280"/>
        <end position="289"/>
    </location>
</feature>
<dbReference type="GO" id="GO:0008270">
    <property type="term" value="F:zinc ion binding"/>
    <property type="evidence" value="ECO:0007669"/>
    <property type="project" value="UniProtKB-KW"/>
</dbReference>
<dbReference type="OrthoDB" id="8062037at2759"/>
<dbReference type="Gene3D" id="3.30.40.10">
    <property type="entry name" value="Zinc/RING finger domain, C3HC4 (zinc finger)"/>
    <property type="match status" value="1"/>
</dbReference>
<feature type="region of interest" description="Disordered" evidence="5">
    <location>
        <begin position="1"/>
        <end position="84"/>
    </location>
</feature>
<feature type="region of interest" description="Disordered" evidence="5">
    <location>
        <begin position="391"/>
        <end position="416"/>
    </location>
</feature>
<dbReference type="AlphaFoldDB" id="A0A166JAG5"/>
<proteinExistence type="predicted"/>
<sequence>MSDRDPPLPPLPNDTNNEEPRLAGTRRARVDDDDHYGTHDPSSDNRERTRQRTNSTHPDERPNIPQEPQQHPQPSQTANPQSSRATLQFHFAPPLSPPPTGGIPVGISIYLDPGVLPEGYQQPPQGTSDQFNLGMGMPPAEKEPDEERAKFIVRAMEPVPVGLLQRLETVGGIMGSHDDSLSGSSGCAVCWDSLLEDKNTDELLGGSPLAPVLALPCRHVFHSSCLIPWFSRHTTCPVCRFDVDPENLTWKPRPQASSRTGNPANPTSDTTPAHNPPGDTDSTTANTPRDASPNMPEFIRNILNMVLPPHFHVHPSSREGSPSAEPSANQPPADEPNTTTPNPASPPFPAFNLPGYTTFQGPSFTFGSRGGATPGSIPVPIPIPVPVPVPVSPTSTSTNNTEQPPQVGTTNNPRPPPMSGAIPFPMFFGAFPMTPPGPPPTRKKWVVPDGTGMTIRERVESKEREMGLRCCDPSCGVGPTDECPKAEDTKTGTVSIWMDQVSANDGEKQVCEHAFHPSCLVTAARVAGFGPNLHEDDSTGEDKMEGVVEVPCLVCRAQGHIKRSVWESGVSSA</sequence>
<evidence type="ECO:0000259" key="6">
    <source>
        <dbReference type="PROSITE" id="PS50089"/>
    </source>
</evidence>
<evidence type="ECO:0000313" key="7">
    <source>
        <dbReference type="EMBL" id="KZT44538.1"/>
    </source>
</evidence>
<dbReference type="InterPro" id="IPR013083">
    <property type="entry name" value="Znf_RING/FYVE/PHD"/>
</dbReference>
<feature type="compositionally biased region" description="Basic and acidic residues" evidence="5">
    <location>
        <begin position="28"/>
        <end position="50"/>
    </location>
</feature>
<name>A0A166JAG5_9AGAM</name>
<keyword evidence="3" id="KW-0862">Zinc</keyword>
<evidence type="ECO:0000256" key="2">
    <source>
        <dbReference type="ARBA" id="ARBA00022771"/>
    </source>
</evidence>
<dbReference type="SMART" id="SM00184">
    <property type="entry name" value="RING"/>
    <property type="match status" value="2"/>
</dbReference>
<dbReference type="GO" id="GO:0061630">
    <property type="term" value="F:ubiquitin protein ligase activity"/>
    <property type="evidence" value="ECO:0007669"/>
    <property type="project" value="TreeGrafter"/>
</dbReference>
<evidence type="ECO:0000256" key="1">
    <source>
        <dbReference type="ARBA" id="ARBA00022723"/>
    </source>
</evidence>
<dbReference type="CDD" id="cd16454">
    <property type="entry name" value="RING-H2_PA-TM-RING"/>
    <property type="match status" value="1"/>
</dbReference>
<evidence type="ECO:0000313" key="8">
    <source>
        <dbReference type="Proteomes" id="UP000076798"/>
    </source>
</evidence>
<organism evidence="7 8">
    <name type="scientific">Sistotremastrum suecicum HHB10207 ss-3</name>
    <dbReference type="NCBI Taxonomy" id="1314776"/>
    <lineage>
        <taxon>Eukaryota</taxon>
        <taxon>Fungi</taxon>
        <taxon>Dikarya</taxon>
        <taxon>Basidiomycota</taxon>
        <taxon>Agaricomycotina</taxon>
        <taxon>Agaricomycetes</taxon>
        <taxon>Sistotremastrales</taxon>
        <taxon>Sistotremastraceae</taxon>
        <taxon>Sistotremastrum</taxon>
    </lineage>
</organism>
<feature type="region of interest" description="Disordered" evidence="5">
    <location>
        <begin position="310"/>
        <end position="354"/>
    </location>
</feature>
<dbReference type="GO" id="GO:0016567">
    <property type="term" value="P:protein ubiquitination"/>
    <property type="evidence" value="ECO:0007669"/>
    <property type="project" value="TreeGrafter"/>
</dbReference>